<dbReference type="OrthoDB" id="127805at2"/>
<sequence>MESKTLHITNGGALTNYLLELEFKGDILTWHEMLCEGPTIENINSNKFIEVRQQFLQEFYDIEADILKVKQDLDMLDHSERYNEIILWFEYDLFCHINLIAVISLLLQKKIKLPVFLVSSGRIHGVKELKGLSELSSSQLTDHYEARVKLTEEDKDLARTLWQLYNGKDHNLLKPFIVKHSSFDYLSNCLKAHLQRFPNSENGLSELELNVLKLVNCRDIHSRNHLLGYALNYQGFYGYGDLQFERLIDRLSIFFIESKDSLKLNESGINALNSTQNFENQLSDKMVYGGVNKKDFNFDIKLNKLIKSNDYAN</sequence>
<evidence type="ECO:0000256" key="1">
    <source>
        <dbReference type="SAM" id="Phobius"/>
    </source>
</evidence>
<keyword evidence="3" id="KW-1185">Reference proteome</keyword>
<dbReference type="Proteomes" id="UP000319209">
    <property type="component" value="Chromosome"/>
</dbReference>
<name>A0A516GTJ9_9FLAO</name>
<organism evidence="2 3">
    <name type="scientific">Formosa sediminum</name>
    <dbReference type="NCBI Taxonomy" id="2594004"/>
    <lineage>
        <taxon>Bacteria</taxon>
        <taxon>Pseudomonadati</taxon>
        <taxon>Bacteroidota</taxon>
        <taxon>Flavobacteriia</taxon>
        <taxon>Flavobacteriales</taxon>
        <taxon>Flavobacteriaceae</taxon>
        <taxon>Formosa</taxon>
    </lineage>
</organism>
<gene>
    <name evidence="2" type="ORF">FNB79_12970</name>
</gene>
<keyword evidence="1" id="KW-0812">Transmembrane</keyword>
<keyword evidence="1" id="KW-1133">Transmembrane helix</keyword>
<evidence type="ECO:0000313" key="3">
    <source>
        <dbReference type="Proteomes" id="UP000319209"/>
    </source>
</evidence>
<reference evidence="2 3" key="1">
    <citation type="submission" date="2019-07" db="EMBL/GenBank/DDBJ databases">
        <title>Genome sequencing for Formosa sp. PS13.</title>
        <authorList>
            <person name="Park S.-J."/>
        </authorList>
    </citation>
    <scope>NUCLEOTIDE SEQUENCE [LARGE SCALE GENOMIC DNA]</scope>
    <source>
        <strain evidence="2 3">PS13</strain>
    </source>
</reference>
<feature type="transmembrane region" description="Helical" evidence="1">
    <location>
        <begin position="85"/>
        <end position="107"/>
    </location>
</feature>
<dbReference type="EMBL" id="CP041637">
    <property type="protein sequence ID" value="QDO94838.1"/>
    <property type="molecule type" value="Genomic_DNA"/>
</dbReference>
<protein>
    <submittedName>
        <fullName evidence="2">DUF1835 domain-containing protein</fullName>
    </submittedName>
</protein>
<accession>A0A516GTJ9</accession>
<evidence type="ECO:0000313" key="2">
    <source>
        <dbReference type="EMBL" id="QDO94838.1"/>
    </source>
</evidence>
<dbReference type="RefSeq" id="WP_143381713.1">
    <property type="nucleotide sequence ID" value="NZ_CP041637.1"/>
</dbReference>
<dbReference type="KEGG" id="fop:FNB79_12970"/>
<dbReference type="AlphaFoldDB" id="A0A516GTJ9"/>
<proteinExistence type="predicted"/>
<keyword evidence="1" id="KW-0472">Membrane</keyword>